<dbReference type="eggNOG" id="COG1562">
    <property type="taxonomic scope" value="Bacteria"/>
</dbReference>
<evidence type="ECO:0000313" key="1">
    <source>
        <dbReference type="EMBL" id="EGG28738.1"/>
    </source>
</evidence>
<dbReference type="GO" id="GO:0051996">
    <property type="term" value="F:squalene synthase [NAD(P)H] activity"/>
    <property type="evidence" value="ECO:0007669"/>
    <property type="project" value="InterPro"/>
</dbReference>
<evidence type="ECO:0000313" key="2">
    <source>
        <dbReference type="Proteomes" id="UP000005615"/>
    </source>
</evidence>
<dbReference type="InterPro" id="IPR019845">
    <property type="entry name" value="Squalene/phytoene_synthase_CS"/>
</dbReference>
<keyword evidence="2" id="KW-1185">Reference proteome</keyword>
<dbReference type="SFLD" id="SFLDG01212">
    <property type="entry name" value="Phytoene_synthase_like"/>
    <property type="match status" value="1"/>
</dbReference>
<protein>
    <submittedName>
        <fullName evidence="1">Phytoene synthase</fullName>
    </submittedName>
</protein>
<reference evidence="1 2" key="1">
    <citation type="journal article" date="2011" name="J. Bacteriol.">
        <title>Genome sequence of strain IMCC3088, a proteorhodopsin-containing marine bacterium belonging to the OM60/NOR5 clade.</title>
        <authorList>
            <person name="Jang Y."/>
            <person name="Oh H.M."/>
            <person name="Kang I."/>
            <person name="Lee K."/>
            <person name="Yang S.J."/>
            <person name="Cho J.C."/>
        </authorList>
    </citation>
    <scope>NUCLEOTIDE SEQUENCE [LARGE SCALE GENOMIC DNA]</scope>
    <source>
        <strain evidence="1 2">IMCC3088</strain>
    </source>
</reference>
<dbReference type="CDD" id="cd00683">
    <property type="entry name" value="Trans_IPPS_HH"/>
    <property type="match status" value="1"/>
</dbReference>
<dbReference type="AlphaFoldDB" id="F3L4J9"/>
<organism evidence="1 2">
    <name type="scientific">Aequoribacter fuscus</name>
    <dbReference type="NCBI Taxonomy" id="2518989"/>
    <lineage>
        <taxon>Bacteria</taxon>
        <taxon>Pseudomonadati</taxon>
        <taxon>Pseudomonadota</taxon>
        <taxon>Gammaproteobacteria</taxon>
        <taxon>Cellvibrionales</taxon>
        <taxon>Halieaceae</taxon>
        <taxon>Aequoribacter</taxon>
    </lineage>
</organism>
<dbReference type="Gene3D" id="1.10.600.10">
    <property type="entry name" value="Farnesyl Diphosphate Synthase"/>
    <property type="match status" value="1"/>
</dbReference>
<dbReference type="Proteomes" id="UP000005615">
    <property type="component" value="Unassembled WGS sequence"/>
</dbReference>
<comment type="caution">
    <text evidence="1">The sequence shown here is derived from an EMBL/GenBank/DDBJ whole genome shotgun (WGS) entry which is preliminary data.</text>
</comment>
<dbReference type="PROSITE" id="PS01045">
    <property type="entry name" value="SQUALEN_PHYTOEN_SYN_2"/>
    <property type="match status" value="1"/>
</dbReference>
<gene>
    <name evidence="1" type="ORF">IMCC3088_2600</name>
</gene>
<proteinExistence type="predicted"/>
<dbReference type="InterPro" id="IPR008949">
    <property type="entry name" value="Isoprenoid_synthase_dom_sf"/>
</dbReference>
<dbReference type="PANTHER" id="PTHR31480">
    <property type="entry name" value="BIFUNCTIONAL LYCOPENE CYCLASE/PHYTOENE SYNTHASE"/>
    <property type="match status" value="1"/>
</dbReference>
<dbReference type="InterPro" id="IPR033904">
    <property type="entry name" value="Trans_IPPS_HH"/>
</dbReference>
<dbReference type="Pfam" id="PF00494">
    <property type="entry name" value="SQS_PSY"/>
    <property type="match status" value="1"/>
</dbReference>
<dbReference type="GO" id="GO:0016117">
    <property type="term" value="P:carotenoid biosynthetic process"/>
    <property type="evidence" value="ECO:0007669"/>
    <property type="project" value="UniProtKB-ARBA"/>
</dbReference>
<dbReference type="OrthoDB" id="9807580at2"/>
<sequence>MVTQPLTSDQVTAPESTMETLASHGKTFYWASFFLTRRQAKAAAELYACCRALDDLADSATQSKLTKKQTLKALKLALEHADQPTHYPLGEALRRLTSQHQIPATALASLLDGLITDTESVAITSKSELDRYCFRVAGTVGLMMCPILGVSDERALPFAIDLGIAMQLTNICRDVLEDAELGRRYLPVDLTPVELRFASETIKIRVQHALADQLQRAEVFYQSGLCGLAYLPRRSRVAIFIAAHLYRAIGRKLQDRRLAWWEGRTVIAPMEKLMLTLKLLPTLLYVLLQPKPTRHKSHLHANLEGLPHVDHPQG</sequence>
<dbReference type="GO" id="GO:0004311">
    <property type="term" value="F:geranylgeranyl diphosphate synthase activity"/>
    <property type="evidence" value="ECO:0007669"/>
    <property type="project" value="InterPro"/>
</dbReference>
<dbReference type="STRING" id="2518989.IMCC3088_2600"/>
<accession>F3L4J9</accession>
<name>F3L4J9_9GAMM</name>
<dbReference type="InterPro" id="IPR044843">
    <property type="entry name" value="Trans_IPPS_bact-type"/>
</dbReference>
<dbReference type="EMBL" id="AEIG01000085">
    <property type="protein sequence ID" value="EGG28738.1"/>
    <property type="molecule type" value="Genomic_DNA"/>
</dbReference>
<dbReference type="SFLD" id="SFLDG01018">
    <property type="entry name" value="Squalene/Phytoene_Synthase_Lik"/>
    <property type="match status" value="1"/>
</dbReference>
<dbReference type="InterPro" id="IPR002060">
    <property type="entry name" value="Squ/phyt_synthse"/>
</dbReference>
<dbReference type="RefSeq" id="WP_009576756.1">
    <property type="nucleotide sequence ID" value="NZ_AEIG01000085.1"/>
</dbReference>
<dbReference type="PROSITE" id="PS01044">
    <property type="entry name" value="SQUALEN_PHYTOEN_SYN_1"/>
    <property type="match status" value="1"/>
</dbReference>
<dbReference type="SUPFAM" id="SSF48576">
    <property type="entry name" value="Terpenoid synthases"/>
    <property type="match status" value="1"/>
</dbReference>
<dbReference type="SFLD" id="SFLDS00005">
    <property type="entry name" value="Isoprenoid_Synthase_Type_I"/>
    <property type="match status" value="1"/>
</dbReference>